<name>A0A318NTC2_SERPL</name>
<comment type="subcellular location">
    <subcellularLocation>
        <location evidence="1">Cell inner membrane</location>
        <topology evidence="1">Single-pass membrane protein</topology>
    </subcellularLocation>
    <text evidence="1">Localizes at the septal ring.</text>
</comment>
<keyword evidence="1" id="KW-0997">Cell inner membrane</keyword>
<dbReference type="AlphaFoldDB" id="A0A318NTC2"/>
<evidence type="ECO:0000256" key="2">
    <source>
        <dbReference type="SAM" id="MobiDB-lite"/>
    </source>
</evidence>
<feature type="compositionally biased region" description="Polar residues" evidence="2">
    <location>
        <begin position="111"/>
        <end position="134"/>
    </location>
</feature>
<dbReference type="GO" id="GO:0042834">
    <property type="term" value="F:peptidoglycan binding"/>
    <property type="evidence" value="ECO:0007669"/>
    <property type="project" value="InterPro"/>
</dbReference>
<dbReference type="GO" id="GO:0030428">
    <property type="term" value="C:cell septum"/>
    <property type="evidence" value="ECO:0007669"/>
    <property type="project" value="InterPro"/>
</dbReference>
<sequence>MDEFKPEDDLRPDSSDRRPARSRKPAPGPRFAVSRQHLMIGIGILVLLLLIVGIGSALKAPTKHEAAQEGAQNGAAKDINLSGSSSLTTGNTGVPGGTTDTNDNNGVSSTSAQQPQNVSVPPISSTPTEAQPQPVQDGAQQRVDLPGNMSDALSAQQGQVDAATQGMSGPASTLPTAPATLMNGAAATVAKEATRPVQGSGSQQHKTPAKTVSKPATTQQHKAPTTVYTPAPSAKPGAASSKTGTTSAKADTTSAKAGVVSGSGSSLQSAPASHYTLQLSSASRSDTLNAYAKQQKLQNYQVYATQRDGKAWYVLVSGNYASAAEAKRAIATLPADVQAKKPWAKPVRQVQQDLKK</sequence>
<evidence type="ECO:0000313" key="4">
    <source>
        <dbReference type="EMBL" id="PYD37099.1"/>
    </source>
</evidence>
<comment type="caution">
    <text evidence="4">The sequence shown here is derived from an EMBL/GenBank/DDBJ whole genome shotgun (WGS) entry which is preliminary data.</text>
</comment>
<dbReference type="SUPFAM" id="SSF110997">
    <property type="entry name" value="Sporulation related repeat"/>
    <property type="match status" value="1"/>
</dbReference>
<feature type="domain" description="SPOR" evidence="3">
    <location>
        <begin position="269"/>
        <end position="346"/>
    </location>
</feature>
<evidence type="ECO:0000313" key="5">
    <source>
        <dbReference type="Proteomes" id="UP000248196"/>
    </source>
</evidence>
<dbReference type="RefSeq" id="WP_004951310.1">
    <property type="nucleotide sequence ID" value="NZ_CAMISH010000008.1"/>
</dbReference>
<organism evidence="4 5">
    <name type="scientific">Serratia plymuthica</name>
    <dbReference type="NCBI Taxonomy" id="82996"/>
    <lineage>
        <taxon>Bacteria</taxon>
        <taxon>Pseudomonadati</taxon>
        <taxon>Pseudomonadota</taxon>
        <taxon>Gammaproteobacteria</taxon>
        <taxon>Enterobacterales</taxon>
        <taxon>Yersiniaceae</taxon>
        <taxon>Serratia</taxon>
    </lineage>
</organism>
<protein>
    <recommendedName>
        <fullName evidence="1">Cell division protein DamX</fullName>
    </recommendedName>
</protein>
<accession>A0A318NTC2</accession>
<keyword evidence="1" id="KW-1133">Transmembrane helix</keyword>
<comment type="domain">
    <text evidence="1">The SPOR domain binds septal peptidoglycans and is required to target DamX to the septal ring.</text>
</comment>
<dbReference type="InterPro" id="IPR007730">
    <property type="entry name" value="SPOR-like_dom"/>
</dbReference>
<feature type="compositionally biased region" description="Polar residues" evidence="2">
    <location>
        <begin position="165"/>
        <end position="175"/>
    </location>
</feature>
<dbReference type="HAMAP" id="MF_02021">
    <property type="entry name" value="DamX"/>
    <property type="match status" value="1"/>
</dbReference>
<dbReference type="Pfam" id="PF05036">
    <property type="entry name" value="SPOR"/>
    <property type="match status" value="1"/>
</dbReference>
<feature type="compositionally biased region" description="Low complexity" evidence="2">
    <location>
        <begin position="229"/>
        <end position="255"/>
    </location>
</feature>
<reference evidence="4 5" key="1">
    <citation type="submission" date="2017-11" db="EMBL/GenBank/DDBJ databases">
        <title>Genome sequence of the oocydin A producing rhizobacterium Serratia plymuthica 4Rx5.</title>
        <authorList>
            <person name="Matilla M.A."/>
            <person name="Udaondo Z."/>
            <person name="Salmond G.P.C."/>
        </authorList>
    </citation>
    <scope>NUCLEOTIDE SEQUENCE [LARGE SCALE GENOMIC DNA]</scope>
    <source>
        <strain evidence="4 5">4Rx5</strain>
    </source>
</reference>
<dbReference type="GO" id="GO:0005886">
    <property type="term" value="C:plasma membrane"/>
    <property type="evidence" value="ECO:0007669"/>
    <property type="project" value="UniProtKB-SubCell"/>
</dbReference>
<keyword evidence="1" id="KW-1003">Cell membrane</keyword>
<feature type="compositionally biased region" description="Low complexity" evidence="2">
    <location>
        <begin position="69"/>
        <end position="110"/>
    </location>
</feature>
<feature type="compositionally biased region" description="Polar residues" evidence="2">
    <location>
        <begin position="214"/>
        <end position="228"/>
    </location>
</feature>
<comment type="function">
    <text evidence="1">Non-essential cell division protein.</text>
</comment>
<dbReference type="Proteomes" id="UP000248196">
    <property type="component" value="Unassembled WGS sequence"/>
</dbReference>
<keyword evidence="1" id="KW-0472">Membrane</keyword>
<comment type="similarity">
    <text evidence="1">Belongs to the DamX family.</text>
</comment>
<proteinExistence type="inferred from homology"/>
<gene>
    <name evidence="1" type="primary">damX</name>
    <name evidence="4" type="ORF">CT690_21815</name>
</gene>
<feature type="compositionally biased region" description="Polar residues" evidence="2">
    <location>
        <begin position="197"/>
        <end position="206"/>
    </location>
</feature>
<feature type="transmembrane region" description="Helical" evidence="1">
    <location>
        <begin position="38"/>
        <end position="58"/>
    </location>
</feature>
<dbReference type="InterPro" id="IPR032899">
    <property type="entry name" value="DamX"/>
</dbReference>
<dbReference type="OrthoDB" id="6189127at2"/>
<feature type="region of interest" description="Disordered" evidence="2">
    <location>
        <begin position="190"/>
        <end position="255"/>
    </location>
</feature>
<dbReference type="PROSITE" id="PS51724">
    <property type="entry name" value="SPOR"/>
    <property type="match status" value="1"/>
</dbReference>
<evidence type="ECO:0000256" key="1">
    <source>
        <dbReference type="HAMAP-Rule" id="MF_02021"/>
    </source>
</evidence>
<dbReference type="Gene3D" id="3.30.70.1070">
    <property type="entry name" value="Sporulation related repeat"/>
    <property type="match status" value="1"/>
</dbReference>
<keyword evidence="1" id="KW-0812">Transmembrane</keyword>
<keyword evidence="1" id="KW-0131">Cell cycle</keyword>
<feature type="region of interest" description="Disordered" evidence="2">
    <location>
        <begin position="1"/>
        <end position="30"/>
    </location>
</feature>
<dbReference type="InterPro" id="IPR036680">
    <property type="entry name" value="SPOR-like_sf"/>
</dbReference>
<evidence type="ECO:0000259" key="3">
    <source>
        <dbReference type="PROSITE" id="PS51724"/>
    </source>
</evidence>
<dbReference type="GO" id="GO:0032506">
    <property type="term" value="P:cytokinetic process"/>
    <property type="evidence" value="ECO:0007669"/>
    <property type="project" value="InterPro"/>
</dbReference>
<dbReference type="EMBL" id="PESE01000008">
    <property type="protein sequence ID" value="PYD37099.1"/>
    <property type="molecule type" value="Genomic_DNA"/>
</dbReference>
<feature type="region of interest" description="Disordered" evidence="2">
    <location>
        <begin position="69"/>
        <end position="178"/>
    </location>
</feature>
<feature type="compositionally biased region" description="Basic and acidic residues" evidence="2">
    <location>
        <begin position="7"/>
        <end position="19"/>
    </location>
</feature>
<keyword evidence="1" id="KW-0132">Cell division</keyword>